<dbReference type="AlphaFoldDB" id="A5CZD1"/>
<dbReference type="Proteomes" id="UP000006556">
    <property type="component" value="Chromosome"/>
</dbReference>
<protein>
    <submittedName>
        <fullName evidence="2">Uncharacterized protein</fullName>
    </submittedName>
</protein>
<dbReference type="EMBL" id="AP009389">
    <property type="protein sequence ID" value="BAF60662.1"/>
    <property type="molecule type" value="Genomic_DNA"/>
</dbReference>
<sequence>MDKIRQAFQTLAGKVKEKPHLAFIAALVLLVLFAVAVSQTTKPASQPGGKQPARQSASQQAGPAQLAWKGVPVLVSGPVAPTAPKSAAALDGSVIESPLVLTATGDLKGKDSVQASVTFPLAGKYQKMSFVLAQQGLTGDMQAYAYSTHIQVVADGKTVLLDKTITKDTLLAKAQPVTLEIAGANQVTVKFDTAGKKIKKENSSYVETSDQYGPFFPVVLGGLSFE</sequence>
<name>A5CZD1_PELTS</name>
<evidence type="ECO:0000256" key="1">
    <source>
        <dbReference type="SAM" id="MobiDB-lite"/>
    </source>
</evidence>
<organism evidence="2 3">
    <name type="scientific">Pelotomaculum thermopropionicum (strain DSM 13744 / JCM 10971 / SI)</name>
    <dbReference type="NCBI Taxonomy" id="370438"/>
    <lineage>
        <taxon>Bacteria</taxon>
        <taxon>Bacillati</taxon>
        <taxon>Bacillota</taxon>
        <taxon>Clostridia</taxon>
        <taxon>Eubacteriales</taxon>
        <taxon>Desulfotomaculaceae</taxon>
        <taxon>Pelotomaculum</taxon>
    </lineage>
</organism>
<evidence type="ECO:0000313" key="3">
    <source>
        <dbReference type="Proteomes" id="UP000006556"/>
    </source>
</evidence>
<gene>
    <name evidence="2" type="ordered locus">PTH_2481</name>
</gene>
<dbReference type="InterPro" id="IPR038637">
    <property type="entry name" value="NPCBM_sf"/>
</dbReference>
<feature type="region of interest" description="Disordered" evidence="1">
    <location>
        <begin position="42"/>
        <end position="61"/>
    </location>
</feature>
<dbReference type="KEGG" id="pth:PTH_2481"/>
<dbReference type="HOGENOM" id="CLU_1223800_0_0_9"/>
<accession>A5CZD1</accession>
<keyword evidence="3" id="KW-1185">Reference proteome</keyword>
<dbReference type="Gene3D" id="2.60.120.1060">
    <property type="entry name" value="NPCBM/NEW2 domain"/>
    <property type="match status" value="1"/>
</dbReference>
<proteinExistence type="predicted"/>
<reference evidence="3" key="1">
    <citation type="journal article" date="2008" name="Genome Res.">
        <title>The genome of Pelotomaculum thermopropionicum reveals niche-associated evolution in anaerobic microbiota.</title>
        <authorList>
            <person name="Kosaka T."/>
            <person name="Kato S."/>
            <person name="Shimoyama T."/>
            <person name="Ishii S."/>
            <person name="Abe T."/>
            <person name="Watanabe K."/>
        </authorList>
    </citation>
    <scope>NUCLEOTIDE SEQUENCE [LARGE SCALE GENOMIC DNA]</scope>
    <source>
        <strain evidence="3">DSM 13744 / JCM 10971 / SI</strain>
    </source>
</reference>
<dbReference type="eggNOG" id="ENOG5034BYE">
    <property type="taxonomic scope" value="Bacteria"/>
</dbReference>
<evidence type="ECO:0000313" key="2">
    <source>
        <dbReference type="EMBL" id="BAF60662.1"/>
    </source>
</evidence>
<dbReference type="STRING" id="370438.PTH_2481"/>